<protein>
    <submittedName>
        <fullName evidence="1">CHK domain-containing protein</fullName>
    </submittedName>
</protein>
<accession>A0A0K3AVJ4</accession>
<reference evidence="1 2" key="1">
    <citation type="journal article" date="1998" name="Science">
        <title>Genome sequence of the nematode C. elegans: a platform for investigating biology.</title>
        <authorList>
            <consortium name="The C. elegans sequencing consortium"/>
            <person name="Sulson J.E."/>
            <person name="Waterston R."/>
        </authorList>
    </citation>
    <scope>NUCLEOTIDE SEQUENCE [LARGE SCALE GENOMIC DNA]</scope>
    <source>
        <strain evidence="1 2">Bristol N2</strain>
    </source>
</reference>
<proteinExistence type="predicted"/>
<keyword evidence="2" id="KW-1185">Reference proteome</keyword>
<dbReference type="EMBL" id="BX284605">
    <property type="protein sequence ID" value="CTQ86807.1"/>
    <property type="molecule type" value="Genomic_DNA"/>
</dbReference>
<dbReference type="SMR" id="A0A0K3AVJ4"/>
<dbReference type="KEGG" id="cel:CELE_F48G7.12"/>
<dbReference type="AGR" id="WB:WBGene00018623"/>
<dbReference type="InterPro" id="IPR011009">
    <property type="entry name" value="Kinase-like_dom_sf"/>
</dbReference>
<dbReference type="GeneID" id="186000"/>
<dbReference type="OrthoDB" id="5915577at2759"/>
<evidence type="ECO:0000313" key="1">
    <source>
        <dbReference type="EMBL" id="CTQ86807.1"/>
    </source>
</evidence>
<dbReference type="WormBase" id="F48G7.12b">
    <property type="protein sequence ID" value="CE50733"/>
    <property type="gene ID" value="WBGene00018623"/>
</dbReference>
<dbReference type="PANTHER" id="PTHR23020:SF9">
    <property type="entry name" value="CHK KINASE-LIKE DOMAIN-CONTAINING PROTEIN"/>
    <property type="match status" value="1"/>
</dbReference>
<dbReference type="InterPro" id="IPR012877">
    <property type="entry name" value="Dhs-27"/>
</dbReference>
<dbReference type="Pfam" id="PF07914">
    <property type="entry name" value="DUF1679"/>
    <property type="match status" value="1"/>
</dbReference>
<dbReference type="AlphaFoldDB" id="A0A0K3AVJ4"/>
<dbReference type="RefSeq" id="NP_001300108.1">
    <property type="nucleotide sequence ID" value="NM_001313179.1"/>
</dbReference>
<gene>
    <name evidence="1" type="ORF">CELE_F48G7.12</name>
    <name evidence="1 3" type="ORF">F48G7.12</name>
</gene>
<dbReference type="InterPro" id="IPR052961">
    <property type="entry name" value="Oxido-Kinase-like_Enzymes"/>
</dbReference>
<evidence type="ECO:0000313" key="2">
    <source>
        <dbReference type="Proteomes" id="UP000001940"/>
    </source>
</evidence>
<dbReference type="SUPFAM" id="SSF56112">
    <property type="entry name" value="Protein kinase-like (PK-like)"/>
    <property type="match status" value="1"/>
</dbReference>
<evidence type="ECO:0000313" key="3">
    <source>
        <dbReference type="WormBase" id="F48G7.12b"/>
    </source>
</evidence>
<organism evidence="1 2">
    <name type="scientific">Caenorhabditis elegans</name>
    <dbReference type="NCBI Taxonomy" id="6239"/>
    <lineage>
        <taxon>Eukaryota</taxon>
        <taxon>Metazoa</taxon>
        <taxon>Ecdysozoa</taxon>
        <taxon>Nematoda</taxon>
        <taxon>Chromadorea</taxon>
        <taxon>Rhabditida</taxon>
        <taxon>Rhabditina</taxon>
        <taxon>Rhabditomorpha</taxon>
        <taxon>Rhabditoidea</taxon>
        <taxon>Rhabditidae</taxon>
        <taxon>Peloderinae</taxon>
        <taxon>Caenorhabditis</taxon>
    </lineage>
</organism>
<dbReference type="CTD" id="186000"/>
<sequence length="127" mass="14890">MGNPAEDLVRLFLSTLSGADRQAHWERLLEKFYTYFLAALGDDEAPYSLEQLKECYRCFFVSGGLVMMPMYGPFAQAKLSYLKDIESVQEYQEILTEKAEHLMEDLERWHLYSRDKTNNFKEAEISK</sequence>
<name>A0A0K3AVJ4_CAEEL</name>
<dbReference type="Proteomes" id="UP000001940">
    <property type="component" value="Chromosome V"/>
</dbReference>
<dbReference type="ExpressionAtlas" id="A0A0K3AVJ4">
    <property type="expression patterns" value="baseline"/>
</dbReference>
<dbReference type="PANTHER" id="PTHR23020">
    <property type="entry name" value="UNCHARACTERIZED NUCLEAR HORMONE RECEPTOR-RELATED"/>
    <property type="match status" value="1"/>
</dbReference>